<proteinExistence type="inferred from homology"/>
<dbReference type="GO" id="GO:0015774">
    <property type="term" value="P:polysaccharide transport"/>
    <property type="evidence" value="ECO:0007669"/>
    <property type="project" value="UniProtKB-KW"/>
</dbReference>
<feature type="transmembrane region" description="Helical" evidence="11">
    <location>
        <begin position="78"/>
        <end position="94"/>
    </location>
</feature>
<feature type="transmembrane region" description="Helical" evidence="11">
    <location>
        <begin position="44"/>
        <end position="66"/>
    </location>
</feature>
<keyword evidence="4 11" id="KW-1003">Cell membrane</keyword>
<reference evidence="13 14" key="1">
    <citation type="submission" date="2018-03" db="EMBL/GenBank/DDBJ databases">
        <title>Draft genome of Nitrosomonas supralitoralis APG5.</title>
        <authorList>
            <person name="Urakawa H."/>
            <person name="Lopez J.V."/>
        </authorList>
    </citation>
    <scope>NUCLEOTIDE SEQUENCE [LARGE SCALE GENOMIC DNA]</scope>
    <source>
        <strain evidence="13 14">APG5</strain>
    </source>
</reference>
<dbReference type="PIRSF" id="PIRSF006648">
    <property type="entry name" value="DrrB"/>
    <property type="match status" value="1"/>
</dbReference>
<dbReference type="Proteomes" id="UP000241912">
    <property type="component" value="Unassembled WGS sequence"/>
</dbReference>
<feature type="transmembrane region" description="Helical" evidence="11">
    <location>
        <begin position="190"/>
        <end position="208"/>
    </location>
</feature>
<evidence type="ECO:0000256" key="4">
    <source>
        <dbReference type="ARBA" id="ARBA00022475"/>
    </source>
</evidence>
<keyword evidence="6 11" id="KW-0812">Transmembrane</keyword>
<evidence type="ECO:0000256" key="6">
    <source>
        <dbReference type="ARBA" id="ARBA00022692"/>
    </source>
</evidence>
<dbReference type="PRINTS" id="PR00164">
    <property type="entry name" value="ABC2TRNSPORT"/>
</dbReference>
<dbReference type="GO" id="GO:0140359">
    <property type="term" value="F:ABC-type transporter activity"/>
    <property type="evidence" value="ECO:0007669"/>
    <property type="project" value="InterPro"/>
</dbReference>
<comment type="subcellular location">
    <subcellularLocation>
        <location evidence="11">Cell inner membrane</location>
        <topology evidence="11">Multi-pass membrane protein</topology>
    </subcellularLocation>
    <subcellularLocation>
        <location evidence="1">Cell membrane</location>
        <topology evidence="1">Multi-pass membrane protein</topology>
    </subcellularLocation>
</comment>
<dbReference type="PANTHER" id="PTHR30413">
    <property type="entry name" value="INNER MEMBRANE TRANSPORT PERMEASE"/>
    <property type="match status" value="1"/>
</dbReference>
<evidence type="ECO:0000313" key="13">
    <source>
        <dbReference type="EMBL" id="PSJ18812.1"/>
    </source>
</evidence>
<dbReference type="InterPro" id="IPR047817">
    <property type="entry name" value="ABC2_TM_bact-type"/>
</dbReference>
<name>A0A2P7NZB3_9PROT</name>
<comment type="caution">
    <text evidence="13">The sequence shown here is derived from an EMBL/GenBank/DDBJ whole genome shotgun (WGS) entry which is preliminary data.</text>
</comment>
<dbReference type="RefSeq" id="WP_106705409.1">
    <property type="nucleotide sequence ID" value="NZ_PXXU01000002.1"/>
</dbReference>
<dbReference type="Pfam" id="PF01061">
    <property type="entry name" value="ABC2_membrane"/>
    <property type="match status" value="1"/>
</dbReference>
<evidence type="ECO:0000256" key="5">
    <source>
        <dbReference type="ARBA" id="ARBA00022597"/>
    </source>
</evidence>
<feature type="transmembrane region" description="Helical" evidence="11">
    <location>
        <begin position="154"/>
        <end position="178"/>
    </location>
</feature>
<keyword evidence="9" id="KW-0625">Polysaccharide transport</keyword>
<protein>
    <recommendedName>
        <fullName evidence="11">Transport permease protein</fullName>
    </recommendedName>
</protein>
<evidence type="ECO:0000256" key="10">
    <source>
        <dbReference type="ARBA" id="ARBA00023136"/>
    </source>
</evidence>
<feature type="transmembrane region" description="Helical" evidence="11">
    <location>
        <begin position="115"/>
        <end position="148"/>
    </location>
</feature>
<comment type="similarity">
    <text evidence="2 11">Belongs to the ABC-2 integral membrane protein family.</text>
</comment>
<keyword evidence="8 11" id="KW-1133">Transmembrane helix</keyword>
<evidence type="ECO:0000256" key="7">
    <source>
        <dbReference type="ARBA" id="ARBA00022903"/>
    </source>
</evidence>
<sequence length="275" mass="31348">MNPHAARSISLFTLVNTLKTHRSLIYSLVKREVIGRYRGSIMGILWSFFNPVLMLIVYTFVFSVVFKARWAGGTDSRTEFALVLFAGLMIYNLFSECINRSPGLILGNANYVKKVVFPLEILPIVALGSALFHFLISFLVWLIFYLIFFGLPQATLLLFPLLLIPFLLLTLGFSWFLAALGVFLRDVGQIVGVMMTALLFLSPIFYPITALPAEYHLLLQINPLTFVIEQARDVMIWGKGMNWQGWILYWILAVLTAWMGFAWFQKTRKGFANVL</sequence>
<evidence type="ECO:0000256" key="11">
    <source>
        <dbReference type="RuleBase" id="RU361157"/>
    </source>
</evidence>
<keyword evidence="7" id="KW-0972">Capsule biogenesis/degradation</keyword>
<accession>A0A2P7NZB3</accession>
<dbReference type="OrthoDB" id="9786910at2"/>
<evidence type="ECO:0000256" key="9">
    <source>
        <dbReference type="ARBA" id="ARBA00023047"/>
    </source>
</evidence>
<dbReference type="InterPro" id="IPR000412">
    <property type="entry name" value="ABC_2_transport"/>
</dbReference>
<evidence type="ECO:0000256" key="8">
    <source>
        <dbReference type="ARBA" id="ARBA00022989"/>
    </source>
</evidence>
<keyword evidence="3 11" id="KW-0813">Transport</keyword>
<dbReference type="GO" id="GO:0015920">
    <property type="term" value="P:lipopolysaccharide transport"/>
    <property type="evidence" value="ECO:0007669"/>
    <property type="project" value="TreeGrafter"/>
</dbReference>
<dbReference type="EMBL" id="PXXU01000002">
    <property type="protein sequence ID" value="PSJ18812.1"/>
    <property type="molecule type" value="Genomic_DNA"/>
</dbReference>
<evidence type="ECO:0000256" key="3">
    <source>
        <dbReference type="ARBA" id="ARBA00022448"/>
    </source>
</evidence>
<keyword evidence="14" id="KW-1185">Reference proteome</keyword>
<dbReference type="AlphaFoldDB" id="A0A2P7NZB3"/>
<keyword evidence="10 11" id="KW-0472">Membrane</keyword>
<evidence type="ECO:0000256" key="2">
    <source>
        <dbReference type="ARBA" id="ARBA00007783"/>
    </source>
</evidence>
<evidence type="ECO:0000313" key="14">
    <source>
        <dbReference type="Proteomes" id="UP000241912"/>
    </source>
</evidence>
<dbReference type="InterPro" id="IPR013525">
    <property type="entry name" value="ABC2_TM"/>
</dbReference>
<evidence type="ECO:0000259" key="12">
    <source>
        <dbReference type="PROSITE" id="PS51012"/>
    </source>
</evidence>
<evidence type="ECO:0000256" key="1">
    <source>
        <dbReference type="ARBA" id="ARBA00004651"/>
    </source>
</evidence>
<dbReference type="PANTHER" id="PTHR30413:SF10">
    <property type="entry name" value="CAPSULE POLYSACCHARIDE EXPORT INNER-MEMBRANE PROTEIN CTRC"/>
    <property type="match status" value="1"/>
</dbReference>
<organism evidence="13 14">
    <name type="scientific">Nitrosomonas supralitoralis</name>
    <dbReference type="NCBI Taxonomy" id="2116706"/>
    <lineage>
        <taxon>Bacteria</taxon>
        <taxon>Pseudomonadati</taxon>
        <taxon>Pseudomonadota</taxon>
        <taxon>Betaproteobacteria</taxon>
        <taxon>Nitrosomonadales</taxon>
        <taxon>Nitrosomonadaceae</taxon>
        <taxon>Nitrosomonas</taxon>
    </lineage>
</organism>
<gene>
    <name evidence="13" type="ORF">C7H79_00875</name>
</gene>
<dbReference type="PROSITE" id="PS51012">
    <property type="entry name" value="ABC_TM2"/>
    <property type="match status" value="1"/>
</dbReference>
<dbReference type="GO" id="GO:0043190">
    <property type="term" value="C:ATP-binding cassette (ABC) transporter complex"/>
    <property type="evidence" value="ECO:0007669"/>
    <property type="project" value="InterPro"/>
</dbReference>
<feature type="domain" description="ABC transmembrane type-2" evidence="12">
    <location>
        <begin position="42"/>
        <end position="267"/>
    </location>
</feature>
<keyword evidence="5" id="KW-0762">Sugar transport</keyword>
<feature type="transmembrane region" description="Helical" evidence="11">
    <location>
        <begin position="247"/>
        <end position="264"/>
    </location>
</feature>